<dbReference type="WBParaSite" id="ECPE_0000334001-mRNA-1">
    <property type="protein sequence ID" value="ECPE_0000334001-mRNA-1"/>
    <property type="gene ID" value="ECPE_0000334001"/>
</dbReference>
<dbReference type="EMBL" id="UZAN01040301">
    <property type="protein sequence ID" value="VDP69178.1"/>
    <property type="molecule type" value="Genomic_DNA"/>
</dbReference>
<proteinExistence type="predicted"/>
<sequence>MTLTITRNISTPAYHVELTTRTPLVDSVMPSAIRVEKLAMSGGYANSQSTHKDTCLVLSLRTQRKCSNNAGGMKVQPIKLEVDGELIFMKRRMIPYGQREGVLNDIKKMECVGIFTRQARGQQLW</sequence>
<keyword evidence="2" id="KW-1185">Reference proteome</keyword>
<reference evidence="3" key="1">
    <citation type="submission" date="2016-06" db="UniProtKB">
        <authorList>
            <consortium name="WormBaseParasite"/>
        </authorList>
    </citation>
    <scope>IDENTIFICATION</scope>
</reference>
<name>A0A183A8Q2_9TREM</name>
<gene>
    <name evidence="1" type="ORF">ECPE_LOCUS3337</name>
</gene>
<evidence type="ECO:0000313" key="3">
    <source>
        <dbReference type="WBParaSite" id="ECPE_0000334001-mRNA-1"/>
    </source>
</evidence>
<accession>A0A183A8Q2</accession>
<organism evidence="3">
    <name type="scientific">Echinostoma caproni</name>
    <dbReference type="NCBI Taxonomy" id="27848"/>
    <lineage>
        <taxon>Eukaryota</taxon>
        <taxon>Metazoa</taxon>
        <taxon>Spiralia</taxon>
        <taxon>Lophotrochozoa</taxon>
        <taxon>Platyhelminthes</taxon>
        <taxon>Trematoda</taxon>
        <taxon>Digenea</taxon>
        <taxon>Plagiorchiida</taxon>
        <taxon>Echinostomata</taxon>
        <taxon>Echinostomatoidea</taxon>
        <taxon>Echinostomatidae</taxon>
        <taxon>Echinostoma</taxon>
    </lineage>
</organism>
<dbReference type="AlphaFoldDB" id="A0A183A8Q2"/>
<protein>
    <submittedName>
        <fullName evidence="3">Auxin-responsive protein</fullName>
    </submittedName>
</protein>
<dbReference type="Proteomes" id="UP000272942">
    <property type="component" value="Unassembled WGS sequence"/>
</dbReference>
<evidence type="ECO:0000313" key="1">
    <source>
        <dbReference type="EMBL" id="VDP69178.1"/>
    </source>
</evidence>
<evidence type="ECO:0000313" key="2">
    <source>
        <dbReference type="Proteomes" id="UP000272942"/>
    </source>
</evidence>
<reference evidence="1 2" key="2">
    <citation type="submission" date="2018-11" db="EMBL/GenBank/DDBJ databases">
        <authorList>
            <consortium name="Pathogen Informatics"/>
        </authorList>
    </citation>
    <scope>NUCLEOTIDE SEQUENCE [LARGE SCALE GENOMIC DNA]</scope>
    <source>
        <strain evidence="1 2">Egypt</strain>
    </source>
</reference>